<dbReference type="KEGG" id="cwo:Cwoe_3800"/>
<dbReference type="PANTHER" id="PTHR34857">
    <property type="entry name" value="SLL0384 PROTEIN"/>
    <property type="match status" value="1"/>
</dbReference>
<feature type="region of interest" description="Disordered" evidence="6">
    <location>
        <begin position="292"/>
        <end position="311"/>
    </location>
</feature>
<evidence type="ECO:0000313" key="9">
    <source>
        <dbReference type="Proteomes" id="UP000008229"/>
    </source>
</evidence>
<feature type="transmembrane region" description="Helical" evidence="7">
    <location>
        <begin position="36"/>
        <end position="55"/>
    </location>
</feature>
<dbReference type="RefSeq" id="WP_012935268.1">
    <property type="nucleotide sequence ID" value="NC_013739.1"/>
</dbReference>
<feature type="transmembrane region" description="Helical" evidence="7">
    <location>
        <begin position="62"/>
        <end position="84"/>
    </location>
</feature>
<dbReference type="CDD" id="cd16914">
    <property type="entry name" value="EcfT"/>
    <property type="match status" value="1"/>
</dbReference>
<feature type="transmembrane region" description="Helical" evidence="7">
    <location>
        <begin position="225"/>
        <end position="249"/>
    </location>
</feature>
<evidence type="ECO:0000256" key="7">
    <source>
        <dbReference type="SAM" id="Phobius"/>
    </source>
</evidence>
<organism evidence="8 9">
    <name type="scientific">Conexibacter woesei (strain DSM 14684 / CCUG 47730 / CIP 108061 / JCM 11494 / NBRC 100937 / ID131577)</name>
    <dbReference type="NCBI Taxonomy" id="469383"/>
    <lineage>
        <taxon>Bacteria</taxon>
        <taxon>Bacillati</taxon>
        <taxon>Actinomycetota</taxon>
        <taxon>Thermoleophilia</taxon>
        <taxon>Solirubrobacterales</taxon>
        <taxon>Conexibacteraceae</taxon>
        <taxon>Conexibacter</taxon>
    </lineage>
</organism>
<dbReference type="Proteomes" id="UP000008229">
    <property type="component" value="Chromosome"/>
</dbReference>
<dbReference type="AlphaFoldDB" id="D3F2F1"/>
<comment type="subcellular location">
    <subcellularLocation>
        <location evidence="1">Membrane</location>
        <topology evidence="1">Multi-pass membrane protein</topology>
    </subcellularLocation>
</comment>
<reference evidence="9" key="2">
    <citation type="submission" date="2010-01" db="EMBL/GenBank/DDBJ databases">
        <title>The complete genome of Conexibacter woesei DSM 14684.</title>
        <authorList>
            <consortium name="US DOE Joint Genome Institute (JGI-PGF)"/>
            <person name="Lucas S."/>
            <person name="Copeland A."/>
            <person name="Lapidus A."/>
            <person name="Glavina del Rio T."/>
            <person name="Dalin E."/>
            <person name="Tice H."/>
            <person name="Bruce D."/>
            <person name="Goodwin L."/>
            <person name="Pitluck S."/>
            <person name="Kyrpides N."/>
            <person name="Mavromatis K."/>
            <person name="Ivanova N."/>
            <person name="Mikhailova N."/>
            <person name="Chertkov O."/>
            <person name="Brettin T."/>
            <person name="Detter J.C."/>
            <person name="Han C."/>
            <person name="Larimer F."/>
            <person name="Land M."/>
            <person name="Hauser L."/>
            <person name="Markowitz V."/>
            <person name="Cheng J.-F."/>
            <person name="Hugenholtz P."/>
            <person name="Woyke T."/>
            <person name="Wu D."/>
            <person name="Pukall R."/>
            <person name="Steenblock K."/>
            <person name="Schneider S."/>
            <person name="Klenk H.-P."/>
            <person name="Eisen J.A."/>
        </authorList>
    </citation>
    <scope>NUCLEOTIDE SEQUENCE [LARGE SCALE GENOMIC DNA]</scope>
    <source>
        <strain evidence="9">DSM 14684 / CIP 108061 / JCM 11494 / NBRC 100937 / ID131577</strain>
    </source>
</reference>
<evidence type="ECO:0000256" key="4">
    <source>
        <dbReference type="ARBA" id="ARBA00022989"/>
    </source>
</evidence>
<dbReference type="STRING" id="469383.Cwoe_3800"/>
<evidence type="ECO:0000256" key="5">
    <source>
        <dbReference type="ARBA" id="ARBA00023136"/>
    </source>
</evidence>
<keyword evidence="2" id="KW-1003">Cell membrane</keyword>
<keyword evidence="4 7" id="KW-1133">Transmembrane helix</keyword>
<dbReference type="eggNOG" id="COG0619">
    <property type="taxonomic scope" value="Bacteria"/>
</dbReference>
<accession>D3F2F1</accession>
<feature type="transmembrane region" description="Helical" evidence="7">
    <location>
        <begin position="261"/>
        <end position="279"/>
    </location>
</feature>
<gene>
    <name evidence="8" type="ordered locus">Cwoe_3800</name>
</gene>
<evidence type="ECO:0000256" key="2">
    <source>
        <dbReference type="ARBA" id="ARBA00022475"/>
    </source>
</evidence>
<keyword evidence="9" id="KW-1185">Reference proteome</keyword>
<dbReference type="InterPro" id="IPR003339">
    <property type="entry name" value="ABC/ECF_trnsptr_transmembrane"/>
</dbReference>
<evidence type="ECO:0000256" key="3">
    <source>
        <dbReference type="ARBA" id="ARBA00022692"/>
    </source>
</evidence>
<proteinExistence type="predicted"/>
<dbReference type="HOGENOM" id="CLU_064704_0_1_11"/>
<evidence type="ECO:0000256" key="1">
    <source>
        <dbReference type="ARBA" id="ARBA00004141"/>
    </source>
</evidence>
<dbReference type="EMBL" id="CP001854">
    <property type="protein sequence ID" value="ADB52217.1"/>
    <property type="molecule type" value="Genomic_DNA"/>
</dbReference>
<dbReference type="InterPro" id="IPR051611">
    <property type="entry name" value="ECF_transporter_component"/>
</dbReference>
<name>D3F2F1_CONWI</name>
<sequence precursor="true">MGYRRRASPLHAARAAVGCGLCAALALTALLYDHPLVLGAVLVAALGAGLAAGVGRELRRTLLYAIPFTLVIALLNPLVSHQGLTVIAWFEPPLIGRLDITLEAVVYGGLLGLRALAMIVCFALFTFVVDPDELLRLFRRVSMRSALTATLATRMVPVLQRDGQRIADAQRCRPGIPPSRLTLVRAVAGGALDRAVEVAAALEVRGYGALRRPPRMRRPWSRHDLAFGAAALAVLALAVGGRLAGAAAFEAYPLIEGSWSVATFTFAAAFVVVSLLPFLDRKGIGGTLAQSARFPSANSPAAPSRSAEADR</sequence>
<protein>
    <submittedName>
        <fullName evidence="8">Cobalt transport protein</fullName>
    </submittedName>
</protein>
<keyword evidence="3 7" id="KW-0812">Transmembrane</keyword>
<feature type="transmembrane region" description="Helical" evidence="7">
    <location>
        <begin position="12"/>
        <end position="30"/>
    </location>
</feature>
<keyword evidence="5 7" id="KW-0472">Membrane</keyword>
<feature type="transmembrane region" description="Helical" evidence="7">
    <location>
        <begin position="104"/>
        <end position="129"/>
    </location>
</feature>
<evidence type="ECO:0000256" key="6">
    <source>
        <dbReference type="SAM" id="MobiDB-lite"/>
    </source>
</evidence>
<dbReference type="PANTHER" id="PTHR34857:SF2">
    <property type="entry name" value="SLL0384 PROTEIN"/>
    <property type="match status" value="1"/>
</dbReference>
<dbReference type="GO" id="GO:0005886">
    <property type="term" value="C:plasma membrane"/>
    <property type="evidence" value="ECO:0007669"/>
    <property type="project" value="UniProtKB-ARBA"/>
</dbReference>
<reference evidence="8 9" key="1">
    <citation type="journal article" date="2010" name="Stand. Genomic Sci.">
        <title>Complete genome sequence of Conexibacter woesei type strain (ID131577).</title>
        <authorList>
            <person name="Pukall R."/>
            <person name="Lapidus A."/>
            <person name="Glavina Del Rio T."/>
            <person name="Copeland A."/>
            <person name="Tice H."/>
            <person name="Cheng J.-F."/>
            <person name="Lucas S."/>
            <person name="Chen F."/>
            <person name="Nolan M."/>
            <person name="Bruce D."/>
            <person name="Goodwin L."/>
            <person name="Pitluck S."/>
            <person name="Mavromatis K."/>
            <person name="Ivanova N."/>
            <person name="Ovchinnikova G."/>
            <person name="Pati A."/>
            <person name="Chen A."/>
            <person name="Palaniappan K."/>
            <person name="Land M."/>
            <person name="Hauser L."/>
            <person name="Chang Y.-J."/>
            <person name="Jeffries C.D."/>
            <person name="Chain P."/>
            <person name="Meincke L."/>
            <person name="Sims D."/>
            <person name="Brettin T."/>
            <person name="Detter J.C."/>
            <person name="Rohde M."/>
            <person name="Goeker M."/>
            <person name="Bristow J."/>
            <person name="Eisen J.A."/>
            <person name="Markowitz V."/>
            <person name="Kyrpides N.C."/>
            <person name="Klenk H.-P."/>
            <person name="Hugenholtz P."/>
        </authorList>
    </citation>
    <scope>NUCLEOTIDE SEQUENCE [LARGE SCALE GENOMIC DNA]</scope>
    <source>
        <strain evidence="9">DSM 14684 / CIP 108061 / JCM 11494 / NBRC 100937 / ID131577</strain>
    </source>
</reference>
<dbReference type="Pfam" id="PF02361">
    <property type="entry name" value="CbiQ"/>
    <property type="match status" value="1"/>
</dbReference>
<dbReference type="OrthoDB" id="5244286at2"/>
<evidence type="ECO:0000313" key="8">
    <source>
        <dbReference type="EMBL" id="ADB52217.1"/>
    </source>
</evidence>